<dbReference type="InterPro" id="IPR036665">
    <property type="entry name" value="PTS_IIA_glucitol/sorbitol_sf"/>
</dbReference>
<evidence type="ECO:0000256" key="1">
    <source>
        <dbReference type="PROSITE-ProRule" id="PRU00420"/>
    </source>
</evidence>
<keyword evidence="3" id="KW-1185">Reference proteome</keyword>
<dbReference type="OrthoDB" id="5113885at2"/>
<dbReference type="Proteomes" id="UP000013523">
    <property type="component" value="Chromosome"/>
</dbReference>
<reference evidence="2 3" key="1">
    <citation type="submission" date="2012-01" db="EMBL/GenBank/DDBJ databases">
        <title>Complete sequence of chromosome of Clostridium pasteurianum BC1.</title>
        <authorList>
            <consortium name="US DOE Joint Genome Institute"/>
            <person name="Lucas S."/>
            <person name="Han J."/>
            <person name="Lapidus A."/>
            <person name="Cheng J.-F."/>
            <person name="Goodwin L."/>
            <person name="Pitluck S."/>
            <person name="Peters L."/>
            <person name="Mikhailova N."/>
            <person name="Teshima H."/>
            <person name="Detter J.C."/>
            <person name="Han C."/>
            <person name="Tapia R."/>
            <person name="Land M."/>
            <person name="Hauser L."/>
            <person name="Kyrpides N."/>
            <person name="Ivanova N."/>
            <person name="Pagani I."/>
            <person name="Dunn J."/>
            <person name="Taghavi S."/>
            <person name="Francis A."/>
            <person name="van der Lelie D."/>
            <person name="Woyke T."/>
        </authorList>
    </citation>
    <scope>NUCLEOTIDE SEQUENCE [LARGE SCALE GENOMIC DNA]</scope>
    <source>
        <strain evidence="2 3">BC1</strain>
    </source>
</reference>
<dbReference type="Pfam" id="PF03829">
    <property type="entry name" value="PTSIIA_gutA"/>
    <property type="match status" value="1"/>
</dbReference>
<dbReference type="eggNOG" id="COG3731">
    <property type="taxonomic scope" value="Bacteria"/>
</dbReference>
<dbReference type="STRING" id="86416.Clopa_1406"/>
<organism evidence="2 3">
    <name type="scientific">Clostridium pasteurianum BC1</name>
    <dbReference type="NCBI Taxonomy" id="86416"/>
    <lineage>
        <taxon>Bacteria</taxon>
        <taxon>Bacillati</taxon>
        <taxon>Bacillota</taxon>
        <taxon>Clostridia</taxon>
        <taxon>Eubacteriales</taxon>
        <taxon>Clostridiaceae</taxon>
        <taxon>Clostridium</taxon>
    </lineage>
</organism>
<gene>
    <name evidence="2" type="ORF">Clopa_1406</name>
</gene>
<protein>
    <submittedName>
        <fullName evidence="2">Phosphotransferase system sorbitol-specific component IIA</fullName>
    </submittedName>
</protein>
<dbReference type="KEGG" id="cpas:Clopa_1406"/>
<evidence type="ECO:0000313" key="2">
    <source>
        <dbReference type="EMBL" id="AGK96382.1"/>
    </source>
</evidence>
<feature type="modified residue" description="Phosphohistidine; by HPr" evidence="1">
    <location>
        <position position="43"/>
    </location>
</feature>
<name>R4JZW3_CLOPA</name>
<dbReference type="PROSITE" id="PS51097">
    <property type="entry name" value="PTS_EIIA_TYPE_5"/>
    <property type="match status" value="1"/>
</dbReference>
<keyword evidence="2" id="KW-0808">Transferase</keyword>
<dbReference type="EMBL" id="CP003261">
    <property type="protein sequence ID" value="AGK96382.1"/>
    <property type="molecule type" value="Genomic_DNA"/>
</dbReference>
<dbReference type="GO" id="GO:0016301">
    <property type="term" value="F:kinase activity"/>
    <property type="evidence" value="ECO:0007669"/>
    <property type="project" value="TreeGrafter"/>
</dbReference>
<dbReference type="SUPFAM" id="SSF141530">
    <property type="entry name" value="PTSIIA/GutA-like"/>
    <property type="match status" value="1"/>
</dbReference>
<evidence type="ECO:0000313" key="3">
    <source>
        <dbReference type="Proteomes" id="UP000013523"/>
    </source>
</evidence>
<dbReference type="GO" id="GO:0008982">
    <property type="term" value="F:protein-N(PI)-phosphohistidine-sugar phosphotransferase activity"/>
    <property type="evidence" value="ECO:0007669"/>
    <property type="project" value="InterPro"/>
</dbReference>
<dbReference type="PANTHER" id="PTHR40398">
    <property type="entry name" value="PTS SYSTEM GLUCITOL/SORBITOL-SPECIFIC EIIA COMPONENT"/>
    <property type="match status" value="1"/>
</dbReference>
<dbReference type="InterPro" id="IPR004716">
    <property type="entry name" value="PTS_IIA_glucitol/sorbitol-sp"/>
</dbReference>
<proteinExistence type="predicted"/>
<dbReference type="AlphaFoldDB" id="R4JZW3"/>
<dbReference type="HOGENOM" id="CLU_138435_2_1_9"/>
<dbReference type="PATRIC" id="fig|86416.3.peg.1403"/>
<dbReference type="Gene3D" id="2.40.33.40">
    <property type="entry name" value="Phosphotransferase system, glucitol/sorbitol-specific IIA component"/>
    <property type="match status" value="1"/>
</dbReference>
<dbReference type="GO" id="GO:0005737">
    <property type="term" value="C:cytoplasm"/>
    <property type="evidence" value="ECO:0007669"/>
    <property type="project" value="InterPro"/>
</dbReference>
<dbReference type="GO" id="GO:0009401">
    <property type="term" value="P:phosphoenolpyruvate-dependent sugar phosphotransferase system"/>
    <property type="evidence" value="ECO:0007669"/>
    <property type="project" value="InterPro"/>
</dbReference>
<dbReference type="PANTHER" id="PTHR40398:SF1">
    <property type="entry name" value="PTS SYSTEM GLUCITOL_SORBITOL-SPECIFIC EIIA COMPONENT"/>
    <property type="match status" value="1"/>
</dbReference>
<accession>R4JZW3</accession>
<sequence>MSLIYNTEVTSIGPLVEGFYPEKMMILFKENAPDELADYCVLHDVNDLKEEIKAGYTLKIDGTNYKITAVGDVVNKNLKDLGHICLKFDGSTKAALEGTLYLEDKEIKEVSLGSKIEILAQ</sequence>
<dbReference type="RefSeq" id="WP_015614704.1">
    <property type="nucleotide sequence ID" value="NC_021182.1"/>
</dbReference>